<dbReference type="SUPFAM" id="SSF55331">
    <property type="entry name" value="Tautomerase/MIF"/>
    <property type="match status" value="1"/>
</dbReference>
<dbReference type="PANTHER" id="PTHR35530:SF1">
    <property type="entry name" value="2-HYDROXYMUCONATE TAUTOMERASE"/>
    <property type="match status" value="1"/>
</dbReference>
<reference evidence="1 2" key="1">
    <citation type="journal article" date="2017" name="DNA Res.">
        <title>Complete genome sequence and expression profile of the commercial lytic enzyme producer Lysobacter enzymogenes M497-1.</title>
        <authorList>
            <person name="Takami H."/>
            <person name="Toyoda A."/>
            <person name="Uchiyama I."/>
            <person name="Itoh T."/>
            <person name="Takaki Y."/>
            <person name="Arai W."/>
            <person name="Nishi S."/>
            <person name="Kawai M."/>
            <person name="Shinya K."/>
            <person name="Ikeda H."/>
        </authorList>
    </citation>
    <scope>NUCLEOTIDE SEQUENCE [LARGE SCALE GENOMIC DNA]</scope>
    <source>
        <strain evidence="1 2">M497-1</strain>
    </source>
</reference>
<name>A0AAU9B7J5_LYSEN</name>
<keyword evidence="1" id="KW-0413">Isomerase</keyword>
<dbReference type="EC" id="5.3.2.6" evidence="1"/>
<evidence type="ECO:0000313" key="2">
    <source>
        <dbReference type="Proteomes" id="UP000218824"/>
    </source>
</evidence>
<dbReference type="InterPro" id="IPR014347">
    <property type="entry name" value="Tautomerase/MIF_sf"/>
</dbReference>
<organism evidence="1 2">
    <name type="scientific">Lysobacter enzymogenes</name>
    <dbReference type="NCBI Taxonomy" id="69"/>
    <lineage>
        <taxon>Bacteria</taxon>
        <taxon>Pseudomonadati</taxon>
        <taxon>Pseudomonadota</taxon>
        <taxon>Gammaproteobacteria</taxon>
        <taxon>Lysobacterales</taxon>
        <taxon>Lysobacteraceae</taxon>
        <taxon>Lysobacter</taxon>
    </lineage>
</organism>
<evidence type="ECO:0000313" key="1">
    <source>
        <dbReference type="EMBL" id="BAW00033.1"/>
    </source>
</evidence>
<dbReference type="PANTHER" id="PTHR35530">
    <property type="entry name" value="TAUTOMERASE-RELATED"/>
    <property type="match status" value="1"/>
</dbReference>
<dbReference type="EMBL" id="AP014940">
    <property type="protein sequence ID" value="BAW00033.1"/>
    <property type="molecule type" value="Genomic_DNA"/>
</dbReference>
<dbReference type="KEGG" id="lem:LEN_4545"/>
<dbReference type="Gene3D" id="3.30.429.10">
    <property type="entry name" value="Macrophage Migration Inhibitory Factor"/>
    <property type="match status" value="2"/>
</dbReference>
<protein>
    <submittedName>
        <fullName evidence="1">4-oxalocrotonate tautomerase</fullName>
        <ecNumber evidence="1">5.3.2.6</ecNumber>
    </submittedName>
</protein>
<dbReference type="GO" id="GO:0016853">
    <property type="term" value="F:isomerase activity"/>
    <property type="evidence" value="ECO:0007669"/>
    <property type="project" value="UniProtKB-KW"/>
</dbReference>
<accession>A0AAU9B7J5</accession>
<dbReference type="AlphaFoldDB" id="A0AAU9B7J5"/>
<sequence length="145" mass="16002">MPARHETAAMPHLNLQISGPIDSELARRASAAVADLTVDVLGKRRELIAIEVRFVERAHWFVGGRSLDELGRNSFFLDISITDETNTKDEKARFIEQAYARLSALIGEVHEVSYIHVVDARAAAYGYGGATQEHRYQAARIAAPG</sequence>
<gene>
    <name evidence="1" type="ORF">LEN_4545</name>
</gene>
<dbReference type="Proteomes" id="UP000218824">
    <property type="component" value="Chromosome"/>
</dbReference>
<proteinExistence type="predicted"/>